<evidence type="ECO:0000313" key="2">
    <source>
        <dbReference type="Proteomes" id="UP001176941"/>
    </source>
</evidence>
<protein>
    <submittedName>
        <fullName evidence="1">Uncharacterized protein</fullName>
    </submittedName>
</protein>
<proteinExistence type="predicted"/>
<comment type="caution">
    <text evidence="1">The sequence shown here is derived from an EMBL/GenBank/DDBJ whole genome shotgun (WGS) entry which is preliminary data.</text>
</comment>
<dbReference type="EMBL" id="CATKSN020000247">
    <property type="protein sequence ID" value="CAI9149347.1"/>
    <property type="molecule type" value="Genomic_DNA"/>
</dbReference>
<name>A0ABN8XIX4_RANTA</name>
<accession>A0ABN8XIX4</accession>
<keyword evidence="2" id="KW-1185">Reference proteome</keyword>
<dbReference type="Proteomes" id="UP001176941">
    <property type="component" value="Unassembled WGS sequence"/>
</dbReference>
<gene>
    <name evidence="1" type="ORF">MRATA1EN1_LOCUS30965</name>
</gene>
<organism evidence="1 2">
    <name type="scientific">Rangifer tarandus platyrhynchus</name>
    <name type="common">Svalbard reindeer</name>
    <dbReference type="NCBI Taxonomy" id="3082113"/>
    <lineage>
        <taxon>Eukaryota</taxon>
        <taxon>Metazoa</taxon>
        <taxon>Chordata</taxon>
        <taxon>Craniata</taxon>
        <taxon>Vertebrata</taxon>
        <taxon>Euteleostomi</taxon>
        <taxon>Mammalia</taxon>
        <taxon>Eutheria</taxon>
        <taxon>Laurasiatheria</taxon>
        <taxon>Artiodactyla</taxon>
        <taxon>Ruminantia</taxon>
        <taxon>Pecora</taxon>
        <taxon>Cervidae</taxon>
        <taxon>Odocoileinae</taxon>
        <taxon>Rangifer</taxon>
    </lineage>
</organism>
<reference evidence="1" key="1">
    <citation type="submission" date="2023-04" db="EMBL/GenBank/DDBJ databases">
        <authorList>
            <consortium name="ELIXIR-Norway"/>
        </authorList>
    </citation>
    <scope>NUCLEOTIDE SEQUENCE [LARGE SCALE GENOMIC DNA]</scope>
</reference>
<sequence>MADAVLASCTGASRSTWQSSPARDCIISTPNAHVVFRGMLHDGRRCPSKLHWCFKINVAEFACPYCIIRHLRRRAVSPQADEATTKFLARARVQTAEVNQQSRCNNAANYGAHICACSAIVCDNTQSEKERRISQRICYGNASKHPVLRQRGAYKSKFAATLSEKRPNWRREMHASARFLWCCLDVPSTCLLRHQPPSSGRMRRHTVVYLIWRIRPRV</sequence>
<evidence type="ECO:0000313" key="1">
    <source>
        <dbReference type="EMBL" id="CAI9149347.1"/>
    </source>
</evidence>